<dbReference type="PROSITE" id="PS51176">
    <property type="entry name" value="PDH_ADH"/>
    <property type="match status" value="1"/>
</dbReference>
<dbReference type="Gene3D" id="3.40.50.720">
    <property type="entry name" value="NAD(P)-binding Rossmann-like Domain"/>
    <property type="match status" value="1"/>
</dbReference>
<comment type="similarity">
    <text evidence="2">Belongs to the prephenate/arogenate dehydrogenase family.</text>
</comment>
<dbReference type="PANTHER" id="PTHR21363:SF0">
    <property type="entry name" value="PREPHENATE DEHYDROGENASE [NADP(+)]"/>
    <property type="match status" value="1"/>
</dbReference>
<dbReference type="InterPro" id="IPR046826">
    <property type="entry name" value="PDH_N"/>
</dbReference>
<keyword evidence="14" id="KW-1185">Reference proteome</keyword>
<dbReference type="Pfam" id="PF20463">
    <property type="entry name" value="PDH_C"/>
    <property type="match status" value="1"/>
</dbReference>
<evidence type="ECO:0000313" key="13">
    <source>
        <dbReference type="EMBL" id="MFC7373163.1"/>
    </source>
</evidence>
<dbReference type="PROSITE" id="PS51257">
    <property type="entry name" value="PROKAR_LIPOPROTEIN"/>
    <property type="match status" value="1"/>
</dbReference>
<feature type="domain" description="Prephenate/arogenate dehydrogenase" evidence="11">
    <location>
        <begin position="3"/>
        <end position="291"/>
    </location>
</feature>
<dbReference type="SUPFAM" id="SSF48179">
    <property type="entry name" value="6-phosphogluconate dehydrogenase C-terminal domain-like"/>
    <property type="match status" value="1"/>
</dbReference>
<evidence type="ECO:0000256" key="9">
    <source>
        <dbReference type="ARBA" id="ARBA00049260"/>
    </source>
</evidence>
<evidence type="ECO:0000256" key="10">
    <source>
        <dbReference type="SAM" id="Coils"/>
    </source>
</evidence>
<dbReference type="Pfam" id="PF01842">
    <property type="entry name" value="ACT"/>
    <property type="match status" value="1"/>
</dbReference>
<evidence type="ECO:0000256" key="4">
    <source>
        <dbReference type="ARBA" id="ARBA00016891"/>
    </source>
</evidence>
<organism evidence="13 14">
    <name type="scientific">Fictibacillus iocasae</name>
    <dbReference type="NCBI Taxonomy" id="2715437"/>
    <lineage>
        <taxon>Bacteria</taxon>
        <taxon>Bacillati</taxon>
        <taxon>Bacillota</taxon>
        <taxon>Bacilli</taxon>
        <taxon>Bacillales</taxon>
        <taxon>Fictibacillaceae</taxon>
        <taxon>Fictibacillus</taxon>
    </lineage>
</organism>
<dbReference type="CDD" id="cd04909">
    <property type="entry name" value="ACT_PDH-BS"/>
    <property type="match status" value="1"/>
</dbReference>
<evidence type="ECO:0000256" key="7">
    <source>
        <dbReference type="ARBA" id="ARBA00023027"/>
    </source>
</evidence>
<evidence type="ECO:0000256" key="6">
    <source>
        <dbReference type="ARBA" id="ARBA00023002"/>
    </source>
</evidence>
<dbReference type="GO" id="GO:0008977">
    <property type="term" value="F:prephenate dehydrogenase (NAD+) activity"/>
    <property type="evidence" value="ECO:0007669"/>
    <property type="project" value="UniProtKB-EC"/>
</dbReference>
<dbReference type="InterPro" id="IPR008927">
    <property type="entry name" value="6-PGluconate_DH-like_C_sf"/>
</dbReference>
<dbReference type="NCBIfam" id="NF005107">
    <property type="entry name" value="PRK06545.1-5"/>
    <property type="match status" value="1"/>
</dbReference>
<feature type="domain" description="ACT" evidence="12">
    <location>
        <begin position="296"/>
        <end position="365"/>
    </location>
</feature>
<evidence type="ECO:0000256" key="2">
    <source>
        <dbReference type="ARBA" id="ARBA00007964"/>
    </source>
</evidence>
<dbReference type="InterPro" id="IPR036291">
    <property type="entry name" value="NAD(P)-bd_dom_sf"/>
</dbReference>
<evidence type="ECO:0000259" key="11">
    <source>
        <dbReference type="PROSITE" id="PS51176"/>
    </source>
</evidence>
<evidence type="ECO:0000256" key="3">
    <source>
        <dbReference type="ARBA" id="ARBA00012068"/>
    </source>
</evidence>
<dbReference type="EC" id="1.3.1.12" evidence="3"/>
<keyword evidence="8" id="KW-0057">Aromatic amino acid biosynthesis</keyword>
<dbReference type="Gene3D" id="1.10.3660.10">
    <property type="entry name" value="6-phosphogluconate dehydrogenase C-terminal like domain"/>
    <property type="match status" value="1"/>
</dbReference>
<dbReference type="EMBL" id="JBHTCP010000050">
    <property type="protein sequence ID" value="MFC7373163.1"/>
    <property type="molecule type" value="Genomic_DNA"/>
</dbReference>
<feature type="coiled-coil region" evidence="10">
    <location>
        <begin position="240"/>
        <end position="267"/>
    </location>
</feature>
<keyword evidence="5" id="KW-0827">Tyrosine biosynthesis</keyword>
<comment type="caution">
    <text evidence="13">The sequence shown here is derived from an EMBL/GenBank/DDBJ whole genome shotgun (WGS) entry which is preliminary data.</text>
</comment>
<accession>A0ABW2NW41</accession>
<comment type="pathway">
    <text evidence="1">Amino-acid biosynthesis; L-tyrosine biosynthesis; (4-hydroxyphenyl)pyruvate from prephenate (NAD(+) route): step 1/1.</text>
</comment>
<dbReference type="Proteomes" id="UP001596549">
    <property type="component" value="Unassembled WGS sequence"/>
</dbReference>
<protein>
    <recommendedName>
        <fullName evidence="4">Prephenate dehydrogenase</fullName>
        <ecNumber evidence="3">1.3.1.12</ecNumber>
    </recommendedName>
</protein>
<reference evidence="14" key="1">
    <citation type="journal article" date="2019" name="Int. J. Syst. Evol. Microbiol.">
        <title>The Global Catalogue of Microorganisms (GCM) 10K type strain sequencing project: providing services to taxonomists for standard genome sequencing and annotation.</title>
        <authorList>
            <consortium name="The Broad Institute Genomics Platform"/>
            <consortium name="The Broad Institute Genome Sequencing Center for Infectious Disease"/>
            <person name="Wu L."/>
            <person name="Ma J."/>
        </authorList>
    </citation>
    <scope>NUCLEOTIDE SEQUENCE [LARGE SCALE GENOMIC DNA]</scope>
    <source>
        <strain evidence="14">NBRC 106396</strain>
    </source>
</reference>
<gene>
    <name evidence="13" type="ORF">ACFQPF_16095</name>
</gene>
<evidence type="ECO:0000256" key="5">
    <source>
        <dbReference type="ARBA" id="ARBA00022498"/>
    </source>
</evidence>
<dbReference type="InterPro" id="IPR046825">
    <property type="entry name" value="PDH_C"/>
</dbReference>
<dbReference type="InterPro" id="IPR045865">
    <property type="entry name" value="ACT-like_dom_sf"/>
</dbReference>
<keyword evidence="6 13" id="KW-0560">Oxidoreductase</keyword>
<evidence type="ECO:0000256" key="1">
    <source>
        <dbReference type="ARBA" id="ARBA00005067"/>
    </source>
</evidence>
<keyword evidence="7" id="KW-0520">NAD</keyword>
<keyword evidence="8" id="KW-0028">Amino-acid biosynthesis</keyword>
<dbReference type="Pfam" id="PF02153">
    <property type="entry name" value="PDH_N"/>
    <property type="match status" value="1"/>
</dbReference>
<dbReference type="PROSITE" id="PS51671">
    <property type="entry name" value="ACT"/>
    <property type="match status" value="1"/>
</dbReference>
<dbReference type="InterPro" id="IPR003099">
    <property type="entry name" value="Prephen_DH"/>
</dbReference>
<sequence>MKRRVLLIGTGLIGCSLALAIKKEHDAIIIGCDTSERNLLDARRLGIIDERVQHIKEAIRSADLIILASPVEDCEAWIHVIAGCGSDVKALVTDVGSTKERIMKSAEILRAQGVTFIGGHPMAGSHKSGPSSARAHLFENAFYMLTRFPDTPKSAVDELKNWLKGTKAKFIEIESEKHDWITGVVSHFPHLIAASLVRQAEKETEAHPLVSELAAGGFRDITRIASSSPAMWRDITKHNRETLLKLLKDWREEMDVVEELVEKSEGEELFHYFAGAKQFRDSLPVKAKGAITSYYDLYVDVLDTVGVISHVTAILAEYKLSITNIRIIEMREDVYGVLRISFQSSEDREKATQALKLENYHSYVM</sequence>
<proteinExistence type="inferred from homology"/>
<comment type="catalytic activity">
    <reaction evidence="9">
        <text>prephenate + NAD(+) = 3-(4-hydroxyphenyl)pyruvate + CO2 + NADH</text>
        <dbReference type="Rhea" id="RHEA:13869"/>
        <dbReference type="ChEBI" id="CHEBI:16526"/>
        <dbReference type="ChEBI" id="CHEBI:29934"/>
        <dbReference type="ChEBI" id="CHEBI:36242"/>
        <dbReference type="ChEBI" id="CHEBI:57540"/>
        <dbReference type="ChEBI" id="CHEBI:57945"/>
        <dbReference type="EC" id="1.3.1.12"/>
    </reaction>
</comment>
<dbReference type="SUPFAM" id="SSF51735">
    <property type="entry name" value="NAD(P)-binding Rossmann-fold domains"/>
    <property type="match status" value="1"/>
</dbReference>
<dbReference type="SUPFAM" id="SSF55021">
    <property type="entry name" value="ACT-like"/>
    <property type="match status" value="1"/>
</dbReference>
<evidence type="ECO:0000313" key="14">
    <source>
        <dbReference type="Proteomes" id="UP001596549"/>
    </source>
</evidence>
<evidence type="ECO:0000259" key="12">
    <source>
        <dbReference type="PROSITE" id="PS51671"/>
    </source>
</evidence>
<keyword evidence="10" id="KW-0175">Coiled coil</keyword>
<dbReference type="RefSeq" id="WP_379750812.1">
    <property type="nucleotide sequence ID" value="NZ_JBHTCP010000050.1"/>
</dbReference>
<dbReference type="PANTHER" id="PTHR21363">
    <property type="entry name" value="PREPHENATE DEHYDROGENASE"/>
    <property type="match status" value="1"/>
</dbReference>
<dbReference type="InterPro" id="IPR050812">
    <property type="entry name" value="Preph/Arog_dehydrog"/>
</dbReference>
<name>A0ABW2NW41_9BACL</name>
<dbReference type="InterPro" id="IPR002912">
    <property type="entry name" value="ACT_dom"/>
</dbReference>
<evidence type="ECO:0000256" key="8">
    <source>
        <dbReference type="ARBA" id="ARBA00023141"/>
    </source>
</evidence>